<feature type="domain" description="VOC" evidence="4">
    <location>
        <begin position="74"/>
        <end position="202"/>
    </location>
</feature>
<protein>
    <recommendedName>
        <fullName evidence="2">Bleomycin resistance protein</fullName>
    </recommendedName>
</protein>
<comment type="similarity">
    <text evidence="1">Belongs to the bleomycin resistance protein family.</text>
</comment>
<dbReference type="AlphaFoldDB" id="A0A8J3VJ11"/>
<sequence>MRTFRDAKLMAKALRAEALARKQIDLSHSECLEIVARQFGFDDWNILAAKIEQSAKSRIVRAEVDGPEVTDPRRATSTTIPILRIFSEAKALEFYLEFLGFDLDFGGPSGGPGTPFYGQVIRAHSTFQLAEQPYDPGHGATVSISLADLDALHHELSLRRGEMGSRVWGPAVWVPDIEAVPWGARVLTIADPFGNHLRFLEPNDPLARKGLPRWIG</sequence>
<evidence type="ECO:0000256" key="2">
    <source>
        <dbReference type="ARBA" id="ARBA00021572"/>
    </source>
</evidence>
<dbReference type="EMBL" id="BONY01000038">
    <property type="protein sequence ID" value="GIH07616.1"/>
    <property type="molecule type" value="Genomic_DNA"/>
</dbReference>
<evidence type="ECO:0000259" key="4">
    <source>
        <dbReference type="PROSITE" id="PS51819"/>
    </source>
</evidence>
<comment type="caution">
    <text evidence="5">The sequence shown here is derived from an EMBL/GenBank/DDBJ whole genome shotgun (WGS) entry which is preliminary data.</text>
</comment>
<evidence type="ECO:0000256" key="3">
    <source>
        <dbReference type="ARBA" id="ARBA00023251"/>
    </source>
</evidence>
<dbReference type="RefSeq" id="WP_203911398.1">
    <property type="nucleotide sequence ID" value="NZ_BONY01000038.1"/>
</dbReference>
<dbReference type="Pfam" id="PF19581">
    <property type="entry name" value="Glyoxalase_7"/>
    <property type="match status" value="1"/>
</dbReference>
<gene>
    <name evidence="5" type="ORF">Rhe02_56830</name>
</gene>
<evidence type="ECO:0000256" key="1">
    <source>
        <dbReference type="ARBA" id="ARBA00011051"/>
    </source>
</evidence>
<dbReference type="Gene3D" id="3.10.180.10">
    <property type="entry name" value="2,3-Dihydroxybiphenyl 1,2-Dioxygenase, domain 1"/>
    <property type="match status" value="1"/>
</dbReference>
<dbReference type="Proteomes" id="UP000612899">
    <property type="component" value="Unassembled WGS sequence"/>
</dbReference>
<dbReference type="Pfam" id="PF20066">
    <property type="entry name" value="Glyoxalase_8"/>
    <property type="match status" value="1"/>
</dbReference>
<dbReference type="InterPro" id="IPR000335">
    <property type="entry name" value="Bleomycin-R"/>
</dbReference>
<dbReference type="InterPro" id="IPR029068">
    <property type="entry name" value="Glyas_Bleomycin-R_OHBP_Dase"/>
</dbReference>
<proteinExistence type="inferred from homology"/>
<name>A0A8J3VJ11_9ACTN</name>
<evidence type="ECO:0000313" key="5">
    <source>
        <dbReference type="EMBL" id="GIH07616.1"/>
    </source>
</evidence>
<keyword evidence="6" id="KW-1185">Reference proteome</keyword>
<keyword evidence="3" id="KW-0046">Antibiotic resistance</keyword>
<evidence type="ECO:0000313" key="6">
    <source>
        <dbReference type="Proteomes" id="UP000612899"/>
    </source>
</evidence>
<organism evidence="5 6">
    <name type="scientific">Rhizocola hellebori</name>
    <dbReference type="NCBI Taxonomy" id="1392758"/>
    <lineage>
        <taxon>Bacteria</taxon>
        <taxon>Bacillati</taxon>
        <taxon>Actinomycetota</taxon>
        <taxon>Actinomycetes</taxon>
        <taxon>Micromonosporales</taxon>
        <taxon>Micromonosporaceae</taxon>
        <taxon>Rhizocola</taxon>
    </lineage>
</organism>
<reference evidence="5" key="1">
    <citation type="submission" date="2021-01" db="EMBL/GenBank/DDBJ databases">
        <title>Whole genome shotgun sequence of Rhizocola hellebori NBRC 109834.</title>
        <authorList>
            <person name="Komaki H."/>
            <person name="Tamura T."/>
        </authorList>
    </citation>
    <scope>NUCLEOTIDE SEQUENCE</scope>
    <source>
        <strain evidence="5">NBRC 109834</strain>
    </source>
</reference>
<dbReference type="PROSITE" id="PS51819">
    <property type="entry name" value="VOC"/>
    <property type="match status" value="1"/>
</dbReference>
<dbReference type="InterPro" id="IPR045517">
    <property type="entry name" value="Glyoxalase_8"/>
</dbReference>
<accession>A0A8J3VJ11</accession>
<dbReference type="InterPro" id="IPR037523">
    <property type="entry name" value="VOC_core"/>
</dbReference>
<dbReference type="GO" id="GO:0046677">
    <property type="term" value="P:response to antibiotic"/>
    <property type="evidence" value="ECO:0007669"/>
    <property type="project" value="UniProtKB-KW"/>
</dbReference>
<dbReference type="SUPFAM" id="SSF54593">
    <property type="entry name" value="Glyoxalase/Bleomycin resistance protein/Dihydroxybiphenyl dioxygenase"/>
    <property type="match status" value="1"/>
</dbReference>